<comment type="caution">
    <text evidence="6">The sequence shown here is derived from an EMBL/GenBank/DDBJ whole genome shotgun (WGS) entry which is preliminary data.</text>
</comment>
<reference evidence="6 7" key="1">
    <citation type="journal article" date="2021" name="Nat. Commun.">
        <title>Genetic determinants of endophytism in the Arabidopsis root mycobiome.</title>
        <authorList>
            <person name="Mesny F."/>
            <person name="Miyauchi S."/>
            <person name="Thiergart T."/>
            <person name="Pickel B."/>
            <person name="Atanasova L."/>
            <person name="Karlsson M."/>
            <person name="Huettel B."/>
            <person name="Barry K.W."/>
            <person name="Haridas S."/>
            <person name="Chen C."/>
            <person name="Bauer D."/>
            <person name="Andreopoulos W."/>
            <person name="Pangilinan J."/>
            <person name="LaButti K."/>
            <person name="Riley R."/>
            <person name="Lipzen A."/>
            <person name="Clum A."/>
            <person name="Drula E."/>
            <person name="Henrissat B."/>
            <person name="Kohler A."/>
            <person name="Grigoriev I.V."/>
            <person name="Martin F.M."/>
            <person name="Hacquard S."/>
        </authorList>
    </citation>
    <scope>NUCLEOTIDE SEQUENCE [LARGE SCALE GENOMIC DNA]</scope>
    <source>
        <strain evidence="6 7">MPI-SDFR-AT-0080</strain>
    </source>
</reference>
<gene>
    <name evidence="6" type="ORF">B0J12DRAFT_422088</name>
</gene>
<sequence length="783" mass="87860">MERLRFVNVRPNFRGDSNRFPRPRPVTSCLQCRRRKVRCDHAVPECSACRRGNYACSYATSASAKASVDTRELQHVLGGRTQEELPTDDILARLGRLEDLIGRVADGPRSSLGGGSADHLSADTGILAHQPYSPGHQNPSATNPSSALASDGLDGTLLLEDGQSHYVSSVHWALLADEIHDIRTLLRDRTEDDPGGSDEKLASATNEDTSCMECPNSLLFGHTTQTVNIASLLPADAGLCHYLLDIFISNVDPMTRIVHKPSLLRRFERYIKQSYHSSFQEQDSSRPRPDMLATNLNNFEPLAFAIMYSAVNSMKPQAVREKFDVDQPALLRRFQQGAELCLNREGVLTSSSLEVLQAFVLLLSSQFREDDLGKSWPLTGLAIRIAIDQGLHREPSLFPSGNMNAVQAELRRRLWHQLCHLDFRSAEGKGHEPAISDDDFTTLLPQNINDEDILEGTQSSLLIESKPAFTDMTAHLIRLNGIHCFRKVIQSTYRLERRISKATLGNDEPIDPVLETQRLYQEVRNMVDSMLEKQQTLYLCHCDPEVPLQGISLGLAALLEWKCWVIFWLRVPRAYRDVIISTEVRMMIFEKSVMLLENLMAANMAKGAEPFQWHINGHSAFQAIMHIISELKNPHFRVTSHDCLHQRAISALRMMRKLKEAESSKTWKVVRRMIDRVVVLNYQSSSSSHVTTLLPAEGIRVVQSGFRTQALSSQNSSEGLDCSNSIRTDAGSSHLFPLSSHQADWENTDGDTTLADAPDLSELSGEFDWGWWNFDSLPWTPPA</sequence>
<dbReference type="CDD" id="cd12148">
    <property type="entry name" value="fungal_TF_MHR"/>
    <property type="match status" value="1"/>
</dbReference>
<dbReference type="PROSITE" id="PS00463">
    <property type="entry name" value="ZN2_CY6_FUNGAL_1"/>
    <property type="match status" value="1"/>
</dbReference>
<feature type="domain" description="Zn(2)-C6 fungal-type" evidence="5">
    <location>
        <begin position="28"/>
        <end position="58"/>
    </location>
</feature>
<feature type="region of interest" description="Disordered" evidence="4">
    <location>
        <begin position="127"/>
        <end position="149"/>
    </location>
</feature>
<dbReference type="PROSITE" id="PS50048">
    <property type="entry name" value="ZN2_CY6_FUNGAL_2"/>
    <property type="match status" value="1"/>
</dbReference>
<dbReference type="Pfam" id="PF00172">
    <property type="entry name" value="Zn_clus"/>
    <property type="match status" value="1"/>
</dbReference>
<accession>A0ABQ8GJC8</accession>
<dbReference type="Pfam" id="PF04082">
    <property type="entry name" value="Fungal_trans"/>
    <property type="match status" value="1"/>
</dbReference>
<evidence type="ECO:0000256" key="4">
    <source>
        <dbReference type="SAM" id="MobiDB-lite"/>
    </source>
</evidence>
<dbReference type="InterPro" id="IPR036864">
    <property type="entry name" value="Zn2-C6_fun-type_DNA-bd_sf"/>
</dbReference>
<evidence type="ECO:0000256" key="2">
    <source>
        <dbReference type="ARBA" id="ARBA00022723"/>
    </source>
</evidence>
<dbReference type="PANTHER" id="PTHR31001">
    <property type="entry name" value="UNCHARACTERIZED TRANSCRIPTIONAL REGULATORY PROTEIN"/>
    <property type="match status" value="1"/>
</dbReference>
<proteinExistence type="predicted"/>
<dbReference type="PANTHER" id="PTHR31001:SF77">
    <property type="entry name" value="TRANSCRIPTION FACTOR, PUTATIVE (AFU_ORTHOLOGUE AFUA_3G12940)-RELATED"/>
    <property type="match status" value="1"/>
</dbReference>
<dbReference type="InterPro" id="IPR007219">
    <property type="entry name" value="XnlR_reg_dom"/>
</dbReference>
<dbReference type="SMART" id="SM00906">
    <property type="entry name" value="Fungal_trans"/>
    <property type="match status" value="1"/>
</dbReference>
<evidence type="ECO:0000259" key="5">
    <source>
        <dbReference type="PROSITE" id="PS50048"/>
    </source>
</evidence>
<keyword evidence="2" id="KW-0479">Metal-binding</keyword>
<dbReference type="SMART" id="SM00066">
    <property type="entry name" value="GAL4"/>
    <property type="match status" value="1"/>
</dbReference>
<evidence type="ECO:0000256" key="3">
    <source>
        <dbReference type="ARBA" id="ARBA00023242"/>
    </source>
</evidence>
<dbReference type="CDD" id="cd00067">
    <property type="entry name" value="GAL4"/>
    <property type="match status" value="1"/>
</dbReference>
<evidence type="ECO:0000313" key="6">
    <source>
        <dbReference type="EMBL" id="KAH7055527.1"/>
    </source>
</evidence>
<evidence type="ECO:0000313" key="7">
    <source>
        <dbReference type="Proteomes" id="UP000774617"/>
    </source>
</evidence>
<keyword evidence="7" id="KW-1185">Reference proteome</keyword>
<dbReference type="SUPFAM" id="SSF57701">
    <property type="entry name" value="Zn2/Cys6 DNA-binding domain"/>
    <property type="match status" value="1"/>
</dbReference>
<organism evidence="6 7">
    <name type="scientific">Macrophomina phaseolina</name>
    <dbReference type="NCBI Taxonomy" id="35725"/>
    <lineage>
        <taxon>Eukaryota</taxon>
        <taxon>Fungi</taxon>
        <taxon>Dikarya</taxon>
        <taxon>Ascomycota</taxon>
        <taxon>Pezizomycotina</taxon>
        <taxon>Dothideomycetes</taxon>
        <taxon>Dothideomycetes incertae sedis</taxon>
        <taxon>Botryosphaeriales</taxon>
        <taxon>Botryosphaeriaceae</taxon>
        <taxon>Macrophomina</taxon>
    </lineage>
</organism>
<feature type="compositionally biased region" description="Polar residues" evidence="4">
    <location>
        <begin position="135"/>
        <end position="148"/>
    </location>
</feature>
<dbReference type="Gene3D" id="4.10.240.10">
    <property type="entry name" value="Zn(2)-C6 fungal-type DNA-binding domain"/>
    <property type="match status" value="1"/>
</dbReference>
<dbReference type="InterPro" id="IPR001138">
    <property type="entry name" value="Zn2Cys6_DnaBD"/>
</dbReference>
<dbReference type="EMBL" id="JAGTJR010000008">
    <property type="protein sequence ID" value="KAH7055527.1"/>
    <property type="molecule type" value="Genomic_DNA"/>
</dbReference>
<name>A0ABQ8GJC8_9PEZI</name>
<dbReference type="InterPro" id="IPR050613">
    <property type="entry name" value="Sec_Metabolite_Reg"/>
</dbReference>
<evidence type="ECO:0000256" key="1">
    <source>
        <dbReference type="ARBA" id="ARBA00004123"/>
    </source>
</evidence>
<dbReference type="Proteomes" id="UP000774617">
    <property type="component" value="Unassembled WGS sequence"/>
</dbReference>
<comment type="subcellular location">
    <subcellularLocation>
        <location evidence="1">Nucleus</location>
    </subcellularLocation>
</comment>
<keyword evidence="3" id="KW-0539">Nucleus</keyword>
<protein>
    <submittedName>
        <fullName evidence="6">C6 transcription factor</fullName>
    </submittedName>
</protein>